<proteinExistence type="predicted"/>
<name>A8MA30_CALMQ</name>
<accession>A8MA30</accession>
<keyword evidence="1" id="KW-0472">Membrane</keyword>
<evidence type="ECO:0000313" key="2">
    <source>
        <dbReference type="EMBL" id="ABW00962.1"/>
    </source>
</evidence>
<dbReference type="Proteomes" id="UP000001137">
    <property type="component" value="Chromosome"/>
</dbReference>
<dbReference type="EMBL" id="CP000852">
    <property type="protein sequence ID" value="ABW00962.1"/>
    <property type="molecule type" value="Genomic_DNA"/>
</dbReference>
<keyword evidence="1" id="KW-0812">Transmembrane</keyword>
<protein>
    <recommendedName>
        <fullName evidence="4">Amino acid permease-associated region</fullName>
    </recommendedName>
</protein>
<feature type="transmembrane region" description="Helical" evidence="1">
    <location>
        <begin position="72"/>
        <end position="100"/>
    </location>
</feature>
<dbReference type="eggNOG" id="arCOG05727">
    <property type="taxonomic scope" value="Archaea"/>
</dbReference>
<feature type="transmembrane region" description="Helical" evidence="1">
    <location>
        <begin position="112"/>
        <end position="130"/>
    </location>
</feature>
<evidence type="ECO:0000256" key="1">
    <source>
        <dbReference type="SAM" id="Phobius"/>
    </source>
</evidence>
<evidence type="ECO:0008006" key="4">
    <source>
        <dbReference type="Google" id="ProtNLM"/>
    </source>
</evidence>
<sequence>MKASVGLTYVGSIAAGAFSTGVEIVHFFTYFGSLGVFSVILATILFTIFPVIGLEYARLTGFYDYGRFVKSLIGGGLFILFEIVYVALVALFISAVMAAGGQMLQSILGINQYYGLVMMYAVSITVITFGRRIVLGAEALLTIIKVSIITLATVAVIILSWGKVTYSLHHVINPSGWLNNPLGFLESPILYVSYNLVGLPAMASVAQDLGSRRDVTESSLIGGLTLGLMITLEYLATIGYYSLAINPSYQFANLPIYYALLYSKAPYGLIILYVAFLYIALLTALVGNVNSITYRAEVALRGRRGVRPIVTVIILTAATVIATSGLYYIVAVGYTYLSYAFLVLFTIPLASVGAYRVFIRRPRKVEGRYGD</sequence>
<feature type="transmembrane region" description="Helical" evidence="1">
    <location>
        <begin position="224"/>
        <end position="245"/>
    </location>
</feature>
<feature type="transmembrane region" description="Helical" evidence="1">
    <location>
        <begin position="265"/>
        <end position="287"/>
    </location>
</feature>
<dbReference type="InterPro" id="IPR038728">
    <property type="entry name" value="YkvI-like"/>
</dbReference>
<reference evidence="2 3" key="1">
    <citation type="submission" date="2007-10" db="EMBL/GenBank/DDBJ databases">
        <title>Complete sequence of Caldivirga maquilingensis IC-167.</title>
        <authorList>
            <consortium name="US DOE Joint Genome Institute"/>
            <person name="Copeland A."/>
            <person name="Lucas S."/>
            <person name="Lapidus A."/>
            <person name="Barry K."/>
            <person name="Glavina del Rio T."/>
            <person name="Dalin E."/>
            <person name="Tice H."/>
            <person name="Pitluck S."/>
            <person name="Saunders E."/>
            <person name="Brettin T."/>
            <person name="Bruce D."/>
            <person name="Detter J.C."/>
            <person name="Han C."/>
            <person name="Schmutz J."/>
            <person name="Larimer F."/>
            <person name="Land M."/>
            <person name="Hauser L."/>
            <person name="Kyrpides N."/>
            <person name="Ivanova N."/>
            <person name="Biddle J.F."/>
            <person name="Zhang Z."/>
            <person name="Fitz-Gibbon S.T."/>
            <person name="Lowe T.M."/>
            <person name="Saltikov C."/>
            <person name="House C.H."/>
            <person name="Richardson P."/>
        </authorList>
    </citation>
    <scope>NUCLEOTIDE SEQUENCE [LARGE SCALE GENOMIC DNA]</scope>
    <source>
        <strain evidence="3">ATCC 700844 / DSM 13496 / JCM 10307 / IC-167</strain>
    </source>
</reference>
<evidence type="ECO:0000313" key="3">
    <source>
        <dbReference type="Proteomes" id="UP000001137"/>
    </source>
</evidence>
<gene>
    <name evidence="2" type="ordered locus">Cmaq_0108</name>
</gene>
<dbReference type="PANTHER" id="PTHR37814">
    <property type="entry name" value="CONSERVED MEMBRANE PROTEIN"/>
    <property type="match status" value="1"/>
</dbReference>
<feature type="transmembrane region" description="Helical" evidence="1">
    <location>
        <begin position="308"/>
        <end position="330"/>
    </location>
</feature>
<keyword evidence="1" id="KW-1133">Transmembrane helix</keyword>
<organism evidence="2 3">
    <name type="scientific">Caldivirga maquilingensis (strain ATCC 700844 / DSM 13496 / JCM 10307 / IC-167)</name>
    <dbReference type="NCBI Taxonomy" id="397948"/>
    <lineage>
        <taxon>Archaea</taxon>
        <taxon>Thermoproteota</taxon>
        <taxon>Thermoprotei</taxon>
        <taxon>Thermoproteales</taxon>
        <taxon>Thermoproteaceae</taxon>
        <taxon>Caldivirga</taxon>
    </lineage>
</organism>
<dbReference type="AlphaFoldDB" id="A8MA30"/>
<dbReference type="STRING" id="397948.Cmaq_0108"/>
<dbReference type="HOGENOM" id="CLU_745144_0_0_2"/>
<feature type="transmembrane region" description="Helical" evidence="1">
    <location>
        <begin position="182"/>
        <end position="203"/>
    </location>
</feature>
<feature type="transmembrane region" description="Helical" evidence="1">
    <location>
        <begin position="336"/>
        <end position="358"/>
    </location>
</feature>
<dbReference type="PANTHER" id="PTHR37814:SF1">
    <property type="entry name" value="MEMBRANE PROTEIN"/>
    <property type="match status" value="1"/>
</dbReference>
<dbReference type="TCDB" id="2.A.120.1.13">
    <property type="family name" value="the proline/amino acid permease (paap) family"/>
</dbReference>
<keyword evidence="3" id="KW-1185">Reference proteome</keyword>
<feature type="transmembrane region" description="Helical" evidence="1">
    <location>
        <begin position="29"/>
        <end position="52"/>
    </location>
</feature>
<dbReference type="KEGG" id="cma:Cmaq_0108"/>
<feature type="transmembrane region" description="Helical" evidence="1">
    <location>
        <begin position="142"/>
        <end position="162"/>
    </location>
</feature>